<sequence length="602" mass="64623">MSGHQAAEIGNHEDGSSVRIHFEKKELQGEVVHNETSGSLSEPGADQGDTDEEPELHARTYLALAAMFLLNMVQVLALQGPPTVLTAIGKDLNDPAKQTWIPNALSLVQAVLGPIFSSASDVFQARKPLMVVCSVLSFVGAAIAPGATTMGRVITAQTLIGFGFATVPLAYSVPSEILPRRWRPMSQSAMNIAAATGACLGPITIGALTRNNPHTGWRNFYWFQMAIWGFVAISIFLGYQPPKRHVDLDDLSWNQKIQKLDLVGTFLLTTGLTLFLVALNLGGESYPWSSARVLSLLIIGLTVLGVFGFYEYKGTKTGILHHDLFRGGRNQGQTFTICIALMFIEAILLFSYVLFYPVLTAMLFETNPLLQAVRLLPFWIATALITMVYGFFSSRFRTIRSPLFAGFFIFTSGIVGLATIEPQNNANAVIFAGLAGLGFGAPLILIISGVQLSTPHHLIATATAATTSTRAVGATVFTAIYSAALSTRLESYIPRYIAKAVSNAGLPESSVGPFIKAVSSGAPEAMRQVPGVNGTIIEAGTLALKQAYADGLRVVFIIAAPFGVLACVLCLSLGDMRKTMNYHVDAPVEKLVMKHHATKADA</sequence>
<comment type="caution">
    <text evidence="1">The sequence shown here is derived from an EMBL/GenBank/DDBJ whole genome shotgun (WGS) entry which is preliminary data.</text>
</comment>
<reference evidence="1" key="1">
    <citation type="submission" date="2022-08" db="EMBL/GenBank/DDBJ databases">
        <title>Genome Sequence of Lecanicillium fungicola.</title>
        <authorList>
            <person name="Buettner E."/>
        </authorList>
    </citation>
    <scope>NUCLEOTIDE SEQUENCE</scope>
    <source>
        <strain evidence="1">Babe33</strain>
    </source>
</reference>
<keyword evidence="2" id="KW-1185">Reference proteome</keyword>
<name>A0ACC1NXU5_9HYPO</name>
<evidence type="ECO:0000313" key="2">
    <source>
        <dbReference type="Proteomes" id="UP001143910"/>
    </source>
</evidence>
<dbReference type="Proteomes" id="UP001143910">
    <property type="component" value="Unassembled WGS sequence"/>
</dbReference>
<evidence type="ECO:0000313" key="1">
    <source>
        <dbReference type="EMBL" id="KAJ2983306.1"/>
    </source>
</evidence>
<accession>A0ACC1NXU5</accession>
<gene>
    <name evidence="1" type="ORF">NQ176_g780</name>
</gene>
<organism evidence="1 2">
    <name type="scientific">Zarea fungicola</name>
    <dbReference type="NCBI Taxonomy" id="93591"/>
    <lineage>
        <taxon>Eukaryota</taxon>
        <taxon>Fungi</taxon>
        <taxon>Dikarya</taxon>
        <taxon>Ascomycota</taxon>
        <taxon>Pezizomycotina</taxon>
        <taxon>Sordariomycetes</taxon>
        <taxon>Hypocreomycetidae</taxon>
        <taxon>Hypocreales</taxon>
        <taxon>Cordycipitaceae</taxon>
        <taxon>Zarea</taxon>
    </lineage>
</organism>
<dbReference type="EMBL" id="JANJQO010000035">
    <property type="protein sequence ID" value="KAJ2983306.1"/>
    <property type="molecule type" value="Genomic_DNA"/>
</dbReference>
<protein>
    <submittedName>
        <fullName evidence="1">Uncharacterized protein</fullName>
    </submittedName>
</protein>
<proteinExistence type="predicted"/>